<dbReference type="GO" id="GO:0004519">
    <property type="term" value="F:endonuclease activity"/>
    <property type="evidence" value="ECO:0007669"/>
    <property type="project" value="UniProtKB-KW"/>
</dbReference>
<dbReference type="GO" id="GO:0006506">
    <property type="term" value="P:GPI anchor biosynthetic process"/>
    <property type="evidence" value="ECO:0007669"/>
    <property type="project" value="TreeGrafter"/>
</dbReference>
<dbReference type="InterPro" id="IPR005135">
    <property type="entry name" value="Endo/exonuclease/phosphatase"/>
</dbReference>
<evidence type="ECO:0000313" key="3">
    <source>
        <dbReference type="EMBL" id="EKO35774.1"/>
    </source>
</evidence>
<comment type="caution">
    <text evidence="3">The sequence shown here is derived from an EMBL/GenBank/DDBJ whole genome shotgun (WGS) entry which is preliminary data.</text>
</comment>
<evidence type="ECO:0000256" key="1">
    <source>
        <dbReference type="SAM" id="Phobius"/>
    </source>
</evidence>
<dbReference type="InterPro" id="IPR051916">
    <property type="entry name" value="GPI-anchor_lipid_remodeler"/>
</dbReference>
<accession>A0A0E2BKH9</accession>
<keyword evidence="1" id="KW-0812">Transmembrane</keyword>
<name>A0A0E2BKH9_9LEPT</name>
<dbReference type="AlphaFoldDB" id="A0A0E2BKH9"/>
<feature type="domain" description="Endonuclease/exonuclease/phosphatase" evidence="2">
    <location>
        <begin position="57"/>
        <end position="349"/>
    </location>
</feature>
<organism evidence="3 4">
    <name type="scientific">Leptospira santarosai str. MOR084</name>
    <dbReference type="NCBI Taxonomy" id="1049984"/>
    <lineage>
        <taxon>Bacteria</taxon>
        <taxon>Pseudomonadati</taxon>
        <taxon>Spirochaetota</taxon>
        <taxon>Spirochaetia</taxon>
        <taxon>Leptospirales</taxon>
        <taxon>Leptospiraceae</taxon>
        <taxon>Leptospira</taxon>
    </lineage>
</organism>
<dbReference type="RefSeq" id="WP_004462752.1">
    <property type="nucleotide sequence ID" value="NZ_AHON02000003.1"/>
</dbReference>
<evidence type="ECO:0000259" key="2">
    <source>
        <dbReference type="Pfam" id="PF03372"/>
    </source>
</evidence>
<dbReference type="InterPro" id="IPR036691">
    <property type="entry name" value="Endo/exonu/phosph_ase_sf"/>
</dbReference>
<gene>
    <name evidence="3" type="ORF">LEP1GSC179_4215</name>
</gene>
<dbReference type="GO" id="GO:0004527">
    <property type="term" value="F:exonuclease activity"/>
    <property type="evidence" value="ECO:0007669"/>
    <property type="project" value="UniProtKB-KW"/>
</dbReference>
<keyword evidence="3" id="KW-0540">Nuclease</keyword>
<keyword evidence="1" id="KW-0472">Membrane</keyword>
<dbReference type="Gene3D" id="3.60.10.10">
    <property type="entry name" value="Endonuclease/exonuclease/phosphatase"/>
    <property type="match status" value="1"/>
</dbReference>
<dbReference type="Pfam" id="PF03372">
    <property type="entry name" value="Exo_endo_phos"/>
    <property type="match status" value="1"/>
</dbReference>
<dbReference type="GeneID" id="29742181"/>
<proteinExistence type="predicted"/>
<dbReference type="GO" id="GO:0016020">
    <property type="term" value="C:membrane"/>
    <property type="evidence" value="ECO:0007669"/>
    <property type="project" value="GOC"/>
</dbReference>
<keyword evidence="3" id="KW-0378">Hydrolase</keyword>
<dbReference type="PANTHER" id="PTHR14859">
    <property type="entry name" value="CALCOFLUOR WHITE HYPERSENSITIVE PROTEIN PRECURSOR"/>
    <property type="match status" value="1"/>
</dbReference>
<dbReference type="PANTHER" id="PTHR14859:SF1">
    <property type="entry name" value="PGAP2-INTERACTING PROTEIN"/>
    <property type="match status" value="1"/>
</dbReference>
<evidence type="ECO:0000313" key="4">
    <source>
        <dbReference type="Proteomes" id="UP000006329"/>
    </source>
</evidence>
<sequence length="362" mass="41375">MGWLKKIAAIFGILFGSFLILIYSITYHPDSAELANIVCDENAPILKANSKIKLLVWNVQYLAGKKRVFWYDLPEGNGPDVGPSREEIEETLEKVTDYIRSENPDVILLQELHDGSKSTFLEDQLERVLSRIGPAYRCTSEAFYWKSLFVPHPKIWGSVGMKLATISKYKISDGIRHSLPLMPSDPISTQFNLKRAILQNDLPMEGGDKFTVLNTHLDAFSQGTDTMRRQVETIAGLLKELDLAGHYWVLGGDFNLLPPGFDRKLMHPNGAFFYSDEQEIKPLFDRWNSAVPFHFLNGVGREKYYTYYSNDPAIGKPDRTIDYIFYSSNLKQAAYKTDQGEILWTVSDHFPQIGIYQTIRRE</sequence>
<protein>
    <submittedName>
        <fullName evidence="3">Endonuclease/exonuclease/phosphatase family protein</fullName>
    </submittedName>
</protein>
<dbReference type="Proteomes" id="UP000006329">
    <property type="component" value="Unassembled WGS sequence"/>
</dbReference>
<dbReference type="EMBL" id="AHON02000003">
    <property type="protein sequence ID" value="EKO35774.1"/>
    <property type="molecule type" value="Genomic_DNA"/>
</dbReference>
<keyword evidence="1" id="KW-1133">Transmembrane helix</keyword>
<feature type="transmembrane region" description="Helical" evidence="1">
    <location>
        <begin position="7"/>
        <end position="26"/>
    </location>
</feature>
<reference evidence="3" key="1">
    <citation type="submission" date="2012-10" db="EMBL/GenBank/DDBJ databases">
        <authorList>
            <person name="Harkins D.M."/>
            <person name="Durkin A.S."/>
            <person name="Brinkac L.M."/>
            <person name="Haft D.H."/>
            <person name="Selengut J.D."/>
            <person name="Sanka R."/>
            <person name="DePew J."/>
            <person name="Purushe J."/>
            <person name="Matthias M.A."/>
            <person name="Vinetz J.M."/>
            <person name="Sutton G.G."/>
            <person name="Nierman W.C."/>
            <person name="Fouts D.E."/>
        </authorList>
    </citation>
    <scope>NUCLEOTIDE SEQUENCE [LARGE SCALE GENOMIC DNA]</scope>
    <source>
        <strain evidence="3">MOR084</strain>
    </source>
</reference>
<keyword evidence="4" id="KW-1185">Reference proteome</keyword>
<dbReference type="SUPFAM" id="SSF56219">
    <property type="entry name" value="DNase I-like"/>
    <property type="match status" value="1"/>
</dbReference>
<keyword evidence="3" id="KW-0255">Endonuclease</keyword>